<reference evidence="2 3" key="1">
    <citation type="journal article" date="2012" name="Genome Biol.">
        <title>Sequencing three crocodilian genomes to illuminate the evolution of archosaurs and amniotes.</title>
        <authorList>
            <person name="St John J.A."/>
            <person name="Braun E.L."/>
            <person name="Isberg S.R."/>
            <person name="Miles L.G."/>
            <person name="Chong A.Y."/>
            <person name="Gongora J."/>
            <person name="Dalzell P."/>
            <person name="Moran C."/>
            <person name="Bed'hom B."/>
            <person name="Abzhanov A."/>
            <person name="Burgess S.C."/>
            <person name="Cooksey A.M."/>
            <person name="Castoe T.A."/>
            <person name="Crawford N.G."/>
            <person name="Densmore L.D."/>
            <person name="Drew J.C."/>
            <person name="Edwards S.V."/>
            <person name="Faircloth B.C."/>
            <person name="Fujita M.K."/>
            <person name="Greenwold M.J."/>
            <person name="Hoffmann F.G."/>
            <person name="Howard J.M."/>
            <person name="Iguchi T."/>
            <person name="Janes D.E."/>
            <person name="Khan S.Y."/>
            <person name="Kohno S."/>
            <person name="de Koning A.J."/>
            <person name="Lance S.L."/>
            <person name="McCarthy F.M."/>
            <person name="McCormack J.E."/>
            <person name="Merchant M.E."/>
            <person name="Peterson D.G."/>
            <person name="Pollock D.D."/>
            <person name="Pourmand N."/>
            <person name="Raney B.J."/>
            <person name="Roessler K.A."/>
            <person name="Sanford J.R."/>
            <person name="Sawyer R.H."/>
            <person name="Schmidt C.J."/>
            <person name="Triplett E.W."/>
            <person name="Tuberville T.D."/>
            <person name="Venegas-Anaya M."/>
            <person name="Howard J.T."/>
            <person name="Jarvis E.D."/>
            <person name="Guillette L.J.Jr."/>
            <person name="Glenn T.C."/>
            <person name="Green R.E."/>
            <person name="Ray D.A."/>
        </authorList>
    </citation>
    <scope>NUCLEOTIDE SEQUENCE [LARGE SCALE GENOMIC DNA]</scope>
    <source>
        <strain evidence="2">KSC_2009_1</strain>
    </source>
</reference>
<feature type="compositionally biased region" description="Basic residues" evidence="1">
    <location>
        <begin position="133"/>
        <end position="143"/>
    </location>
</feature>
<evidence type="ECO:0000313" key="3">
    <source>
        <dbReference type="Proteomes" id="UP000050525"/>
    </source>
</evidence>
<keyword evidence="3" id="KW-1185">Reference proteome</keyword>
<organism evidence="2 3">
    <name type="scientific">Alligator mississippiensis</name>
    <name type="common">American alligator</name>
    <dbReference type="NCBI Taxonomy" id="8496"/>
    <lineage>
        <taxon>Eukaryota</taxon>
        <taxon>Metazoa</taxon>
        <taxon>Chordata</taxon>
        <taxon>Craniata</taxon>
        <taxon>Vertebrata</taxon>
        <taxon>Euteleostomi</taxon>
        <taxon>Archelosauria</taxon>
        <taxon>Archosauria</taxon>
        <taxon>Crocodylia</taxon>
        <taxon>Alligatoridae</taxon>
        <taxon>Alligatorinae</taxon>
        <taxon>Alligator</taxon>
    </lineage>
</organism>
<protein>
    <submittedName>
        <fullName evidence="2">Uncharacterized protein</fullName>
    </submittedName>
</protein>
<sequence length="143" mass="15655">MGRTSTSGKKTREKLLMVWSAFHWVPSVASSQVFPFSCCGVQFLIVPCPVPSQPKPAAADKLRHSCPPHILLTSSCPVLFTHAAFVYIFIRVSLSSIWVSLPLSLLRLVAKEPSSQHPEKCRTGKPRGPIPGHRGRTGRLSKG</sequence>
<dbReference type="Proteomes" id="UP000050525">
    <property type="component" value="Unassembled WGS sequence"/>
</dbReference>
<accession>A0A151M7S8</accession>
<proteinExistence type="predicted"/>
<name>A0A151M7S8_ALLMI</name>
<dbReference type="EMBL" id="AKHW03006358">
    <property type="protein sequence ID" value="KYO20572.1"/>
    <property type="molecule type" value="Genomic_DNA"/>
</dbReference>
<feature type="region of interest" description="Disordered" evidence="1">
    <location>
        <begin position="115"/>
        <end position="143"/>
    </location>
</feature>
<gene>
    <name evidence="2" type="ORF">Y1Q_0012481</name>
</gene>
<comment type="caution">
    <text evidence="2">The sequence shown here is derived from an EMBL/GenBank/DDBJ whole genome shotgun (WGS) entry which is preliminary data.</text>
</comment>
<evidence type="ECO:0000313" key="2">
    <source>
        <dbReference type="EMBL" id="KYO20572.1"/>
    </source>
</evidence>
<dbReference type="AlphaFoldDB" id="A0A151M7S8"/>
<evidence type="ECO:0000256" key="1">
    <source>
        <dbReference type="SAM" id="MobiDB-lite"/>
    </source>
</evidence>